<feature type="region of interest" description="Disordered" evidence="6">
    <location>
        <begin position="615"/>
        <end position="663"/>
    </location>
</feature>
<evidence type="ECO:0000256" key="5">
    <source>
        <dbReference type="ARBA" id="ARBA00049274"/>
    </source>
</evidence>
<name>A0A7S4W7Q2_9DINO</name>
<dbReference type="SUPFAM" id="SSF56059">
    <property type="entry name" value="Glutathione synthetase ATP-binding domain-like"/>
    <property type="match status" value="1"/>
</dbReference>
<dbReference type="GO" id="GO:0000226">
    <property type="term" value="P:microtubule cytoskeleton organization"/>
    <property type="evidence" value="ECO:0007669"/>
    <property type="project" value="TreeGrafter"/>
</dbReference>
<feature type="compositionally biased region" description="Basic and acidic residues" evidence="6">
    <location>
        <begin position="643"/>
        <end position="663"/>
    </location>
</feature>
<comment type="catalytic activity">
    <reaction evidence="5">
        <text>L-glutamyl-[protein] + L-glutamate + ATP = gamma-L-glutamyl-L-glutamyl-[protein] + ADP + phosphate + H(+)</text>
        <dbReference type="Rhea" id="RHEA:60144"/>
        <dbReference type="Rhea" id="RHEA-COMP:10208"/>
        <dbReference type="Rhea" id="RHEA-COMP:15517"/>
        <dbReference type="ChEBI" id="CHEBI:15378"/>
        <dbReference type="ChEBI" id="CHEBI:29973"/>
        <dbReference type="ChEBI" id="CHEBI:29985"/>
        <dbReference type="ChEBI" id="CHEBI:30616"/>
        <dbReference type="ChEBI" id="CHEBI:43474"/>
        <dbReference type="ChEBI" id="CHEBI:143622"/>
        <dbReference type="ChEBI" id="CHEBI:456216"/>
    </reaction>
    <physiologicalReaction direction="left-to-right" evidence="5">
        <dbReference type="Rhea" id="RHEA:60145"/>
    </physiologicalReaction>
</comment>
<dbReference type="AlphaFoldDB" id="A0A7S4W7Q2"/>
<feature type="region of interest" description="Disordered" evidence="6">
    <location>
        <begin position="1"/>
        <end position="37"/>
    </location>
</feature>
<feature type="compositionally biased region" description="Polar residues" evidence="6">
    <location>
        <begin position="906"/>
        <end position="928"/>
    </location>
</feature>
<sequence length="1015" mass="113392">MDSPRAGLWRHVPGYDSDDSDDDWGRGLAEEEKEDVASAKQRYQEIMSLLGDRWVDPPVHGFSPAQVRKKGEKVMRGEVQPRSGPLPCFRMERMLAPVVHDTFISNGFSETHGSDWCIQWSGPGMKDSAWSDIHEYQRVNHFPGSTALTRKDSMYMHLSHMAKNFGNEAFDFLPETYVLPEDMKAFMEEYERKGGLWIVKPTNSACGRGIFILRNIRDLPSGSSVVSQYVDNPLLIQGLKFDLRVYVMVTQYDPLRAYIYREGLARFASKPYSTEEEHLQDAYRHLTNYSINKSAPNFMENQDLNEDNYGHKWSLSALNRHLRCVGVDHRTMWSRIMDLIVKTLLAVEPVISERTRRCTMHQGVCFEIYGFDVLVDEDLKPWILEVNLSPSMQAESPLDWQVKSSLLSDAFNIIGVCRPELRAIQASRLRGQIAQARAAHKALIKERGPNSLTGLGGISPKRNSTDGKRFSLRKPITGVSPLEVPVVFDTLTESQLKMLARSLQEFDRCQNFIRLFPTRGAVERYRPIVEARGRYRSAYSLTGSNHLLASLLFGPPPRKSSSSSAMLSPQLQETTRAREKEAAGLGSSFRKNYVASLQRSLIALQLQRPVYSSKRAVASDDRAVSPLQPPEVSELEDSPVDGSGRDTSESPRQHSAEREEKAPRVAHAMTDLNPMDRHRLVLMEYLGRVVRACESLSTEERASLAQSGAFSRLSGFRSRLRGLSLQYLQSTEGGPLDLGTTARPDRPTSGRDSLVGEVMGTCRSSLEALALRPWSPDEEDDAETPPEEADHRGALAGYLPEGFGLAGPRRQALSVLPVLGPAELEGILRSDGHSEESGAWSQLFGSVESTGRPYSPLRDILQVRRRSRPARDRSRSASKTQSAATLDAEELEIPLPARPAPELRVSNGTPLRSRQAPSRHASVTWSETPSPPPLVNVMTVPAPDSTRKWSAPLLPDLKAHSSMRQLSAPLLPDIKASERPKLISKQAFADRVRHQLVSSSLGRQPVMFEMDSIEL</sequence>
<protein>
    <recommendedName>
        <fullName evidence="4">Tubulin--tyrosine ligase-like protein 5</fullName>
    </recommendedName>
</protein>
<dbReference type="GO" id="GO:0005524">
    <property type="term" value="F:ATP binding"/>
    <property type="evidence" value="ECO:0007669"/>
    <property type="project" value="UniProtKB-KW"/>
</dbReference>
<evidence type="ECO:0000256" key="3">
    <source>
        <dbReference type="ARBA" id="ARBA00022840"/>
    </source>
</evidence>
<dbReference type="Gene3D" id="3.30.470.20">
    <property type="entry name" value="ATP-grasp fold, B domain"/>
    <property type="match status" value="1"/>
</dbReference>
<feature type="region of interest" description="Disordered" evidence="6">
    <location>
        <begin position="732"/>
        <end position="753"/>
    </location>
</feature>
<dbReference type="EMBL" id="HBNR01081931">
    <property type="protein sequence ID" value="CAE4659137.1"/>
    <property type="molecule type" value="Transcribed_RNA"/>
</dbReference>
<dbReference type="InterPro" id="IPR004344">
    <property type="entry name" value="TTL/TTLL_fam"/>
</dbReference>
<keyword evidence="1" id="KW-0436">Ligase</keyword>
<evidence type="ECO:0000256" key="4">
    <source>
        <dbReference type="ARBA" id="ARBA00041448"/>
    </source>
</evidence>
<feature type="compositionally biased region" description="Polar residues" evidence="6">
    <location>
        <begin position="565"/>
        <end position="574"/>
    </location>
</feature>
<proteinExistence type="predicted"/>
<evidence type="ECO:0000313" key="7">
    <source>
        <dbReference type="EMBL" id="CAE4659137.1"/>
    </source>
</evidence>
<reference evidence="7" key="1">
    <citation type="submission" date="2021-01" db="EMBL/GenBank/DDBJ databases">
        <authorList>
            <person name="Corre E."/>
            <person name="Pelletier E."/>
            <person name="Niang G."/>
            <person name="Scheremetjew M."/>
            <person name="Finn R."/>
            <person name="Kale V."/>
            <person name="Holt S."/>
            <person name="Cochrane G."/>
            <person name="Meng A."/>
            <person name="Brown T."/>
            <person name="Cohen L."/>
        </authorList>
    </citation>
    <scope>NUCLEOTIDE SEQUENCE</scope>
    <source>
        <strain evidence="7">CCMP3105</strain>
    </source>
</reference>
<dbReference type="Pfam" id="PF03133">
    <property type="entry name" value="TTL"/>
    <property type="match status" value="1"/>
</dbReference>
<keyword evidence="2" id="KW-0547">Nucleotide-binding</keyword>
<dbReference type="PANTHER" id="PTHR12241">
    <property type="entry name" value="TUBULIN POLYGLUTAMYLASE"/>
    <property type="match status" value="1"/>
</dbReference>
<gene>
    <name evidence="7" type="ORF">AMON00008_LOCUS58601</name>
</gene>
<evidence type="ECO:0000256" key="1">
    <source>
        <dbReference type="ARBA" id="ARBA00022598"/>
    </source>
</evidence>
<evidence type="ECO:0000256" key="2">
    <source>
        <dbReference type="ARBA" id="ARBA00022741"/>
    </source>
</evidence>
<feature type="region of interest" description="Disordered" evidence="6">
    <location>
        <begin position="558"/>
        <end position="583"/>
    </location>
</feature>
<accession>A0A7S4W7Q2</accession>
<organism evidence="7">
    <name type="scientific">Alexandrium monilatum</name>
    <dbReference type="NCBI Taxonomy" id="311494"/>
    <lineage>
        <taxon>Eukaryota</taxon>
        <taxon>Sar</taxon>
        <taxon>Alveolata</taxon>
        <taxon>Dinophyceae</taxon>
        <taxon>Gonyaulacales</taxon>
        <taxon>Pyrocystaceae</taxon>
        <taxon>Alexandrium</taxon>
    </lineage>
</organism>
<dbReference type="GO" id="GO:0036064">
    <property type="term" value="C:ciliary basal body"/>
    <property type="evidence" value="ECO:0007669"/>
    <property type="project" value="TreeGrafter"/>
</dbReference>
<dbReference type="PROSITE" id="PS51221">
    <property type="entry name" value="TTL"/>
    <property type="match status" value="1"/>
</dbReference>
<dbReference type="GO" id="GO:0070740">
    <property type="term" value="F:tubulin-glutamic acid ligase activity"/>
    <property type="evidence" value="ECO:0007669"/>
    <property type="project" value="TreeGrafter"/>
</dbReference>
<keyword evidence="3" id="KW-0067">ATP-binding</keyword>
<feature type="region of interest" description="Disordered" evidence="6">
    <location>
        <begin position="846"/>
        <end position="929"/>
    </location>
</feature>
<dbReference type="PANTHER" id="PTHR12241:SF145">
    <property type="entry name" value="TUBULIN POLYGLUTAMYLASE TTLL5"/>
    <property type="match status" value="1"/>
</dbReference>
<dbReference type="GO" id="GO:0015631">
    <property type="term" value="F:tubulin binding"/>
    <property type="evidence" value="ECO:0007669"/>
    <property type="project" value="TreeGrafter"/>
</dbReference>
<evidence type="ECO:0000256" key="6">
    <source>
        <dbReference type="SAM" id="MobiDB-lite"/>
    </source>
</evidence>